<dbReference type="VEuPathDB" id="TriTrypDB:LdBPK_151540.1"/>
<evidence type="ECO:0000256" key="7">
    <source>
        <dbReference type="RuleBase" id="RU363067"/>
    </source>
</evidence>
<dbReference type="InterPro" id="IPR023088">
    <property type="entry name" value="PDEase"/>
</dbReference>
<dbReference type="VEuPathDB" id="TriTrypDB:LDHU3_15.1870"/>
<dbReference type="Pfam" id="PF00233">
    <property type="entry name" value="PDEase_I"/>
    <property type="match status" value="1"/>
</dbReference>
<dbReference type="GO" id="GO:0046872">
    <property type="term" value="F:metal ion binding"/>
    <property type="evidence" value="ECO:0007669"/>
    <property type="project" value="UniProtKB-KW"/>
</dbReference>
<dbReference type="CDD" id="cd00084">
    <property type="entry name" value="HMG-box_SF"/>
    <property type="match status" value="1"/>
</dbReference>
<dbReference type="InterPro" id="IPR002073">
    <property type="entry name" value="PDEase_catalytic_dom"/>
</dbReference>
<proteinExistence type="inferred from homology"/>
<feature type="binding site" evidence="6">
    <location>
        <position position="1353"/>
    </location>
    <ligand>
        <name>Zn(2+)</name>
        <dbReference type="ChEBI" id="CHEBI:29105"/>
        <label>1</label>
    </ligand>
</feature>
<dbReference type="PROSITE" id="PS51845">
    <property type="entry name" value="PDEASE_I_2"/>
    <property type="match status" value="1"/>
</dbReference>
<dbReference type="PANTHER" id="PTHR11347">
    <property type="entry name" value="CYCLIC NUCLEOTIDE PHOSPHODIESTERASE"/>
    <property type="match status" value="1"/>
</dbReference>
<dbReference type="FunFam" id="1.10.1300.10:FF:000025">
    <property type="entry name" value="Phosphodiesterase"/>
    <property type="match status" value="1"/>
</dbReference>
<feature type="active site" description="Proton donor" evidence="4">
    <location>
        <position position="1313"/>
    </location>
</feature>
<dbReference type="GO" id="GO:0007165">
    <property type="term" value="P:signal transduction"/>
    <property type="evidence" value="ECO:0007669"/>
    <property type="project" value="InterPro"/>
</dbReference>
<comment type="caution">
    <text evidence="9">The sequence shown here is derived from an EMBL/GenBank/DDBJ whole genome shotgun (WGS) entry which is preliminary data.</text>
</comment>
<feature type="binding site" evidence="5">
    <location>
        <position position="1519"/>
    </location>
    <ligand>
        <name>AMP</name>
        <dbReference type="ChEBI" id="CHEBI:456215"/>
    </ligand>
</feature>
<dbReference type="GO" id="GO:0004114">
    <property type="term" value="F:3',5'-cyclic-nucleotide phosphodiesterase activity"/>
    <property type="evidence" value="ECO:0007669"/>
    <property type="project" value="InterPro"/>
</dbReference>
<name>A0A504XXB1_LEIDO</name>
<keyword evidence="2 6" id="KW-0479">Metal-binding</keyword>
<comment type="cofactor">
    <cofactor evidence="7">
        <name>a divalent metal cation</name>
        <dbReference type="ChEBI" id="CHEBI:60240"/>
    </cofactor>
    <text evidence="7">Binds 2 divalent metal cations per subunit. Site 1 may preferentially bind zinc ions, while site 2 has a preference for magnesium and/or manganese ions.</text>
</comment>
<dbReference type="InterPro" id="IPR023174">
    <property type="entry name" value="PDEase_CS"/>
</dbReference>
<evidence type="ECO:0000313" key="9">
    <source>
        <dbReference type="EMBL" id="TPP53214.1"/>
    </source>
</evidence>
<dbReference type="PRINTS" id="PR00387">
    <property type="entry name" value="PDIESTERASE1"/>
</dbReference>
<dbReference type="EMBL" id="RHLD01000037">
    <property type="protein sequence ID" value="TPP53214.1"/>
    <property type="molecule type" value="Genomic_DNA"/>
</dbReference>
<dbReference type="SMART" id="SM00471">
    <property type="entry name" value="HDc"/>
    <property type="match status" value="1"/>
</dbReference>
<dbReference type="SMART" id="SM00065">
    <property type="entry name" value="GAF"/>
    <property type="match status" value="2"/>
</dbReference>
<feature type="binding site" evidence="6">
    <location>
        <position position="1467"/>
    </location>
    <ligand>
        <name>Zn(2+)</name>
        <dbReference type="ChEBI" id="CHEBI:29105"/>
        <label>1</label>
    </ligand>
</feature>
<sequence>MMRHFRISSATQPQCAVRTKMTGFNLFTQDMQQERKVLKAKSFKGGRENMRIMAKLWGKLPLGQRVMYNTRALQRAALVTRDPEKKNNTFNLLMKLFCRDKVLLKAGNEAFTALMAKSTMHAMSHRDNSRLMEKLNVKAFCTSKERSNESVTSAFKRFISPNMLLFSSFTEMQRSVAPTRKSAFTAITKVLSVSNVTVSGEEYVMKRYSSLSPELRNLFAPISDAEAPFFEMFCADRCASFDRKRFEIIRLFALFRGIEVDLGSNAVQDELFRSLISTDRSRDGIYFRARRSLERLEKLRSSDCGLFIAKRLPQSVTVPPEAYGIDSSLDDVSVATLLAETRCGHSVYDDVLNRAAMLRTKEKNKQLAVYNVAHMLTAETLSSRQVRVERLKAKADPQLSAAMPELKLNAAPAPFRKKSPLPAPVPLKKLPAMLEPQRKRTLPIVTKAPATKATPVASPDRNAPPAVKLQLVTKRAAGVSRTKTKGVPAPCRASVKVSAARKVATAATKKALKRGTSTSQATTATDEGGDFFAEDFMAEGEGDDVGLEAADKFAGVTNAQVTVPTAPVKQKRKSAGRRAARSHLLAPESMLPATARSQKVIVAHTPTCRKVPRPVRTSPSSPFTPARRKVSLADNIRAQLASLLESPAGSSHLCEAVALCQSILARYRRTGTSFSSTELKAIQALRTELPDTAQGPAANSAGSPHQTTNDLLNILDDATDMPHNPHDDIVAFVEECCDNTKDPTVLFAAINERISAVTCSRNVRTYMVITNDNLLWDPVNGVAALIDDVTPLGKCAQAHNMLTIASTLYIPLWFRSELVGCVEAPSGCIPRHKATYAQLLLRSVTVAVRNSINISIRKSEANKIEAMVSMATRLARDTLEESVLVQSIINTAKTLTESDRCSIFLVKADGSLEAHFEDGNVVVLPAGTGIAGHVVESGAVVNIPNAYEDERFNRSVDKVTGYHTRTILCLPIAFEGTIVAVAQLINKLDMVTQSGQRLPRVFGRRDEELFETFSMFAAASLRNCRINETLLKEKKKSDAILDVVALLSNTDIRDVDSIVRHVLHGAKKLLNADRSSMFLLDKERNELYSKMADSANEIRFPCGQGIAGTVAESGVGENIMDAYADSRFNSAVDRQLGYRTQSILCEPIMLNGEVLAVVQLVNKLGDDGSVTCFTPMDRETFQVFSLFAGISINNSHLLEFAVNAGREAMTLSLQRNSITAQRAPKRVKVIAVTPEEREAVVSIDFGDAYDFTSPDFNLFEVREKYSEPMDAAAGVVYNLLWSSGLPEKFGCREQTLLNFILQCRRRYRRVPYHNFYHVVDVCQTLHTYLYTGKASELLTELECYVLLVTALVHDLDHMGVNNSFYLKTDSPLGILSSASGNNSVLEVHHCSLAIEILSDPAADVFEGLSGQDVAYAYRALIDCVLATDMAKHADALSRFTELATSGFDKENEAHRRMVMETLIKAGDVSNVTKPFETSRMWAMAVTEEFYRQGDMEKEKGVEVLPMFDRSKNNELARGQIGFIDFVAGKFFRDIVGNLFHGMQWCVDTVNSNRAKWQEILDGRRDSTRSSIV</sequence>
<feature type="binding site" evidence="6">
    <location>
        <position position="1354"/>
    </location>
    <ligand>
        <name>Zn(2+)</name>
        <dbReference type="ChEBI" id="CHEBI:29105"/>
        <label>1</label>
    </ligand>
</feature>
<evidence type="ECO:0000256" key="2">
    <source>
        <dbReference type="ARBA" id="ARBA00022723"/>
    </source>
</evidence>
<dbReference type="Gene3D" id="3.30.450.40">
    <property type="match status" value="2"/>
</dbReference>
<keyword evidence="1" id="KW-0140">cGMP</keyword>
<protein>
    <recommendedName>
        <fullName evidence="7">Phosphodiesterase</fullName>
        <ecNumber evidence="7">3.1.4.-</ecNumber>
    </recommendedName>
</protein>
<evidence type="ECO:0000256" key="4">
    <source>
        <dbReference type="PIRSR" id="PIRSR623088-1"/>
    </source>
</evidence>
<organism evidence="9 10">
    <name type="scientific">Leishmania donovani</name>
    <dbReference type="NCBI Taxonomy" id="5661"/>
    <lineage>
        <taxon>Eukaryota</taxon>
        <taxon>Discoba</taxon>
        <taxon>Euglenozoa</taxon>
        <taxon>Kinetoplastea</taxon>
        <taxon>Metakinetoplastina</taxon>
        <taxon>Trypanosomatida</taxon>
        <taxon>Trypanosomatidae</taxon>
        <taxon>Leishmaniinae</taxon>
        <taxon>Leishmania</taxon>
    </lineage>
</organism>
<evidence type="ECO:0000259" key="8">
    <source>
        <dbReference type="PROSITE" id="PS51845"/>
    </source>
</evidence>
<feature type="domain" description="PDEase" evidence="8">
    <location>
        <begin position="1233"/>
        <end position="1563"/>
    </location>
</feature>
<feature type="binding site" evidence="5">
    <location>
        <begin position="1313"/>
        <end position="1317"/>
    </location>
    <ligand>
        <name>AMP</name>
        <dbReference type="ChEBI" id="CHEBI:456215"/>
    </ligand>
</feature>
<gene>
    <name evidence="9" type="ORF">CGC20_30550</name>
</gene>
<dbReference type="SUPFAM" id="SSF109604">
    <property type="entry name" value="HD-domain/PDEase-like"/>
    <property type="match status" value="1"/>
</dbReference>
<reference evidence="10" key="1">
    <citation type="submission" date="2019-02" db="EMBL/GenBank/DDBJ databases">
        <title>FDA dAtabase for Regulatory Grade micrObial Sequences (FDA-ARGOS): Supporting development and validation of Infectious Disease Dx tests.</title>
        <authorList>
            <person name="Duncan R."/>
            <person name="Fisher C."/>
            <person name="Tallon L."/>
            <person name="Sadzewicz L."/>
            <person name="Sengamalay N."/>
            <person name="Ott S."/>
            <person name="Godinez A."/>
            <person name="Nagaraj S."/>
            <person name="Vavikolanu K."/>
            <person name="Vyas G."/>
            <person name="Nadendla S."/>
            <person name="Aluvathingal J."/>
            <person name="Sichtig H."/>
        </authorList>
    </citation>
    <scope>NUCLEOTIDE SEQUENCE [LARGE SCALE GENOMIC DNA]</scope>
    <source>
        <strain evidence="10">FDAARGOS_360</strain>
    </source>
</reference>
<dbReference type="Gene3D" id="1.10.1300.10">
    <property type="entry name" value="3'5'-cyclic nucleotide phosphodiesterase, catalytic domain"/>
    <property type="match status" value="1"/>
</dbReference>
<evidence type="ECO:0000256" key="5">
    <source>
        <dbReference type="PIRSR" id="PIRSR623088-2"/>
    </source>
</evidence>
<dbReference type="SUPFAM" id="SSF55781">
    <property type="entry name" value="GAF domain-like"/>
    <property type="match status" value="2"/>
</dbReference>
<feature type="binding site" evidence="6">
    <location>
        <position position="1317"/>
    </location>
    <ligand>
        <name>Zn(2+)</name>
        <dbReference type="ChEBI" id="CHEBI:29105"/>
        <label>1</label>
    </ligand>
</feature>
<feature type="binding site" evidence="5">
    <location>
        <position position="1467"/>
    </location>
    <ligand>
        <name>AMP</name>
        <dbReference type="ChEBI" id="CHEBI:456215"/>
    </ligand>
</feature>
<dbReference type="InterPro" id="IPR029016">
    <property type="entry name" value="GAF-like_dom_sf"/>
</dbReference>
<evidence type="ECO:0000256" key="6">
    <source>
        <dbReference type="PIRSR" id="PIRSR623088-3"/>
    </source>
</evidence>
<dbReference type="VEuPathDB" id="TriTrypDB:LdCL_150020800"/>
<evidence type="ECO:0000256" key="3">
    <source>
        <dbReference type="ARBA" id="ARBA00022801"/>
    </source>
</evidence>
<comment type="similarity">
    <text evidence="7">Belongs to the cyclic nucleotide phosphodiesterase family.</text>
</comment>
<feature type="binding site" evidence="6">
    <location>
        <position position="1354"/>
    </location>
    <ligand>
        <name>Zn(2+)</name>
        <dbReference type="ChEBI" id="CHEBI:29105"/>
        <label>2</label>
    </ligand>
</feature>
<keyword evidence="3 7" id="KW-0378">Hydrolase</keyword>
<evidence type="ECO:0000256" key="1">
    <source>
        <dbReference type="ARBA" id="ARBA00022535"/>
    </source>
</evidence>
<dbReference type="PROSITE" id="PS00126">
    <property type="entry name" value="PDEASE_I_1"/>
    <property type="match status" value="1"/>
</dbReference>
<dbReference type="InterPro" id="IPR003018">
    <property type="entry name" value="GAF"/>
</dbReference>
<dbReference type="FunFam" id="3.30.450.40:FF:000043">
    <property type="entry name" value="Phosphodiesterase"/>
    <property type="match status" value="2"/>
</dbReference>
<dbReference type="InterPro" id="IPR003607">
    <property type="entry name" value="HD/PDEase_dom"/>
</dbReference>
<dbReference type="Pfam" id="PF01590">
    <property type="entry name" value="GAF"/>
    <property type="match status" value="2"/>
</dbReference>
<accession>A0A504XXB1</accession>
<dbReference type="CDD" id="cd00077">
    <property type="entry name" value="HDc"/>
    <property type="match status" value="1"/>
</dbReference>
<dbReference type="Proteomes" id="UP000318821">
    <property type="component" value="Unassembled WGS sequence"/>
</dbReference>
<dbReference type="EC" id="3.1.4.-" evidence="7"/>
<feature type="binding site" evidence="5">
    <location>
        <position position="1354"/>
    </location>
    <ligand>
        <name>AMP</name>
        <dbReference type="ChEBI" id="CHEBI:456215"/>
    </ligand>
</feature>
<dbReference type="InterPro" id="IPR036971">
    <property type="entry name" value="PDEase_catalytic_dom_sf"/>
</dbReference>
<evidence type="ECO:0000313" key="10">
    <source>
        <dbReference type="Proteomes" id="UP000318821"/>
    </source>
</evidence>